<evidence type="ECO:0000313" key="2">
    <source>
        <dbReference type="Proteomes" id="UP000001950"/>
    </source>
</evidence>
<dbReference type="VEuPathDB" id="PiroplasmaDB:TA12205"/>
<organism evidence="1 2">
    <name type="scientific">Theileria annulata</name>
    <dbReference type="NCBI Taxonomy" id="5874"/>
    <lineage>
        <taxon>Eukaryota</taxon>
        <taxon>Sar</taxon>
        <taxon>Alveolata</taxon>
        <taxon>Apicomplexa</taxon>
        <taxon>Aconoidasida</taxon>
        <taxon>Piroplasmida</taxon>
        <taxon>Theileriidae</taxon>
        <taxon>Theileria</taxon>
    </lineage>
</organism>
<dbReference type="KEGG" id="tan:TA12205"/>
<accession>Q4UDW6</accession>
<dbReference type="GeneID" id="3861946"/>
<dbReference type="AlphaFoldDB" id="Q4UDW6"/>
<gene>
    <name evidence="1" type="ORF">TA12205</name>
</gene>
<dbReference type="OrthoDB" id="330493at2759"/>
<reference evidence="1 2" key="1">
    <citation type="journal article" date="2005" name="Science">
        <title>Genome of the host-cell transforming parasite Theileria annulata compared with T. parva.</title>
        <authorList>
            <person name="Pain A."/>
            <person name="Renauld H."/>
            <person name="Berriman M."/>
            <person name="Murphy L."/>
            <person name="Yeats C.A."/>
            <person name="Weir W."/>
            <person name="Kerhornou A."/>
            <person name="Aslett M."/>
            <person name="Bishop R."/>
            <person name="Bouchier C."/>
            <person name="Cochet M."/>
            <person name="Coulson R.M.R."/>
            <person name="Cronin A."/>
            <person name="de Villiers E.P."/>
            <person name="Fraser A."/>
            <person name="Fosker N."/>
            <person name="Gardner M."/>
            <person name="Goble A."/>
            <person name="Griffiths-Jones S."/>
            <person name="Harris D.E."/>
            <person name="Katzer F."/>
            <person name="Larke N."/>
            <person name="Lord A."/>
            <person name="Maser P."/>
            <person name="McKellar S."/>
            <person name="Mooney P."/>
            <person name="Morton F."/>
            <person name="Nene V."/>
            <person name="O'Neil S."/>
            <person name="Price C."/>
            <person name="Quail M.A."/>
            <person name="Rabbinowitsch E."/>
            <person name="Rawlings N.D."/>
            <person name="Rutter S."/>
            <person name="Saunders D."/>
            <person name="Seeger K."/>
            <person name="Shah T."/>
            <person name="Squares R."/>
            <person name="Squares S."/>
            <person name="Tivey A."/>
            <person name="Walker A.R."/>
            <person name="Woodward J."/>
            <person name="Dobbelaere D.A.E."/>
            <person name="Langsley G."/>
            <person name="Rajandream M.A."/>
            <person name="McKeever D."/>
            <person name="Shiels B."/>
            <person name="Tait A."/>
            <person name="Barrell B.G."/>
            <person name="Hall N."/>
        </authorList>
    </citation>
    <scope>NUCLEOTIDE SEQUENCE [LARGE SCALE GENOMIC DNA]</scope>
    <source>
        <strain evidence="2">Ankara</strain>
    </source>
</reference>
<dbReference type="RefSeq" id="XP_952455.1">
    <property type="nucleotide sequence ID" value="XM_947362.1"/>
</dbReference>
<protein>
    <submittedName>
        <fullName evidence="1">Uncharacterized protein</fullName>
    </submittedName>
</protein>
<dbReference type="OMA" id="FESHTCE"/>
<dbReference type="EMBL" id="CR940348">
    <property type="protein sequence ID" value="CAI74723.1"/>
    <property type="molecule type" value="Genomic_DNA"/>
</dbReference>
<keyword evidence="2" id="KW-1185">Reference proteome</keyword>
<dbReference type="InParanoid" id="Q4UDW6"/>
<sequence length="260" mass="29942">MDKNESFDDFCNRSFEILSDSVKRRIKPFESHTCEITSEISKLEDFINKKFKNGKIGKNKFKTETNVFYEQYNEVINEELSDSLSDEMSFCSESCQEDKAIGPHSSEYRSSSHSVFIKALGNLVNLYEILDKTGEISNFTKAPPVPVTELFRKHNPEASNIFDFYKNEDDLDENTPGLIFNFNVMSKIMTDSIRTCLVSPSEFDKVSKALNSPDETLFNSFNHSDLDANECYKILKVLFSWYFSGYYTGRMEVITQSSDK</sequence>
<proteinExistence type="predicted"/>
<dbReference type="Proteomes" id="UP000001950">
    <property type="component" value="Chromosome 2"/>
</dbReference>
<evidence type="ECO:0000313" key="1">
    <source>
        <dbReference type="EMBL" id="CAI74723.1"/>
    </source>
</evidence>
<dbReference type="eggNOG" id="ENOG502QXT0">
    <property type="taxonomic scope" value="Eukaryota"/>
</dbReference>
<name>Q4UDW6_THEAN</name>